<accession>A0A6P9E124</accession>
<dbReference type="RefSeq" id="XP_035541234.1">
    <property type="nucleotide sequence ID" value="XM_035685341.1"/>
</dbReference>
<dbReference type="Proteomes" id="UP000235220">
    <property type="component" value="Chromosome 14"/>
</dbReference>
<dbReference type="KEGG" id="jre:108991414"/>
<reference evidence="4" key="1">
    <citation type="submission" date="2025-08" db="UniProtKB">
        <authorList>
            <consortium name="RefSeq"/>
        </authorList>
    </citation>
    <scope>IDENTIFICATION</scope>
    <source>
        <tissue evidence="4">Leaves</tissue>
    </source>
</reference>
<feature type="domain" description="Retrotransposon gag" evidence="1">
    <location>
        <begin position="102"/>
        <end position="148"/>
    </location>
</feature>
<dbReference type="PANTHER" id="PTHR37610">
    <property type="entry name" value="CCHC-TYPE DOMAIN-CONTAINING PROTEIN"/>
    <property type="match status" value="1"/>
</dbReference>
<dbReference type="InterPro" id="IPR005162">
    <property type="entry name" value="Retrotrans_gag_dom"/>
</dbReference>
<dbReference type="AlphaFoldDB" id="A0A6P9E124"/>
<evidence type="ECO:0000259" key="1">
    <source>
        <dbReference type="Pfam" id="PF03732"/>
    </source>
</evidence>
<gene>
    <name evidence="4" type="primary">LOC108991414</name>
</gene>
<evidence type="ECO:0000313" key="3">
    <source>
        <dbReference type="Proteomes" id="UP000235220"/>
    </source>
</evidence>
<name>A0A6P9E124_JUGRE</name>
<feature type="domain" description="Retrotransposon Copia-like N-terminal" evidence="2">
    <location>
        <begin position="13"/>
        <end position="57"/>
    </location>
</feature>
<dbReference type="Pfam" id="PF03732">
    <property type="entry name" value="Retrotrans_gag"/>
    <property type="match status" value="1"/>
</dbReference>
<evidence type="ECO:0000259" key="2">
    <source>
        <dbReference type="Pfam" id="PF14244"/>
    </source>
</evidence>
<dbReference type="InterPro" id="IPR029472">
    <property type="entry name" value="Copia-like_N"/>
</dbReference>
<protein>
    <submittedName>
        <fullName evidence="4">Uncharacterized protein LOC108991414</fullName>
    </submittedName>
</protein>
<evidence type="ECO:0000313" key="4">
    <source>
        <dbReference type="RefSeq" id="XP_035541234.1"/>
    </source>
</evidence>
<dbReference type="OrthoDB" id="5544992at2759"/>
<dbReference type="InParanoid" id="A0A6P9E124"/>
<sequence length="370" mass="42221">MDDIPTCYHLQNGDSPGTILVSNILTGDNYHSWSRSMVMAFKAKNKIGFVDGSIRQPIFTDNTYELWERCNNMVSSWLINSVSKEIGCSIICAKSARDMCLDLKNRFTQGNGPRIYQLQKDLSVLMQADLSVRDYYTRFKSLWDELLDYNQVPSCSCGALQKCKCGAIKIFLGYQDRQHVMQFLMGLNDSFSHIRGQILMLDPLPEINKVFSLVVQEEKQREISKNGIVDTVAFMSKVQDSNTEIRKFNSGKQQTRREKLYCTHCGMNNHTMDKCYKIHGYPPGFKQNFTNSRQKGKFQASANQVSGQTLSNPFENFNQLPFSQEDYQKLLSLIHSQPDDNTNHQAANVISKSVAHSTQGAYPMKDDWDS</sequence>
<dbReference type="Pfam" id="PF14244">
    <property type="entry name" value="Retrotran_gag_3"/>
    <property type="match status" value="1"/>
</dbReference>
<keyword evidence="3" id="KW-1185">Reference proteome</keyword>
<dbReference type="PANTHER" id="PTHR37610:SF97">
    <property type="entry name" value="RETROTRANSPOSON GAG DOMAIN-CONTAINING PROTEIN"/>
    <property type="match status" value="1"/>
</dbReference>
<organism evidence="3 4">
    <name type="scientific">Juglans regia</name>
    <name type="common">English walnut</name>
    <dbReference type="NCBI Taxonomy" id="51240"/>
    <lineage>
        <taxon>Eukaryota</taxon>
        <taxon>Viridiplantae</taxon>
        <taxon>Streptophyta</taxon>
        <taxon>Embryophyta</taxon>
        <taxon>Tracheophyta</taxon>
        <taxon>Spermatophyta</taxon>
        <taxon>Magnoliopsida</taxon>
        <taxon>eudicotyledons</taxon>
        <taxon>Gunneridae</taxon>
        <taxon>Pentapetalae</taxon>
        <taxon>rosids</taxon>
        <taxon>fabids</taxon>
        <taxon>Fagales</taxon>
        <taxon>Juglandaceae</taxon>
        <taxon>Juglans</taxon>
    </lineage>
</organism>
<proteinExistence type="predicted"/>
<dbReference type="GeneID" id="108991414"/>